<dbReference type="Pfam" id="PF13520">
    <property type="entry name" value="AA_permease_2"/>
    <property type="match status" value="1"/>
</dbReference>
<evidence type="ECO:0000313" key="9">
    <source>
        <dbReference type="EMBL" id="RMX65663.1"/>
    </source>
</evidence>
<feature type="transmembrane region" description="Helical" evidence="8">
    <location>
        <begin position="418"/>
        <end position="435"/>
    </location>
</feature>
<feature type="transmembrane region" description="Helical" evidence="8">
    <location>
        <begin position="232"/>
        <end position="254"/>
    </location>
</feature>
<feature type="transmembrane region" description="Helical" evidence="8">
    <location>
        <begin position="441"/>
        <end position="458"/>
    </location>
</feature>
<proteinExistence type="inferred from homology"/>
<dbReference type="PANTHER" id="PTHR45826:SF2">
    <property type="entry name" value="AMINO ACID TRANSPORTER"/>
    <property type="match status" value="1"/>
</dbReference>
<dbReference type="VEuPathDB" id="FungiDB:DD237_005435"/>
<comment type="caution">
    <text evidence="9">The sequence shown here is derived from an EMBL/GenBank/DDBJ whole genome shotgun (WGS) entry which is preliminary data.</text>
</comment>
<feature type="transmembrane region" description="Helical" evidence="8">
    <location>
        <begin position="132"/>
        <end position="149"/>
    </location>
</feature>
<evidence type="ECO:0000256" key="8">
    <source>
        <dbReference type="SAM" id="Phobius"/>
    </source>
</evidence>
<dbReference type="GO" id="GO:0005886">
    <property type="term" value="C:plasma membrane"/>
    <property type="evidence" value="ECO:0007669"/>
    <property type="project" value="UniProtKB-SubCell"/>
</dbReference>
<dbReference type="Proteomes" id="UP000282087">
    <property type="component" value="Unassembled WGS sequence"/>
</dbReference>
<keyword evidence="4 8" id="KW-0812">Transmembrane</keyword>
<evidence type="ECO:0000256" key="3">
    <source>
        <dbReference type="ARBA" id="ARBA00022475"/>
    </source>
</evidence>
<evidence type="ECO:0008006" key="11">
    <source>
        <dbReference type="Google" id="ProtNLM"/>
    </source>
</evidence>
<evidence type="ECO:0000313" key="10">
    <source>
        <dbReference type="Proteomes" id="UP000282087"/>
    </source>
</evidence>
<gene>
    <name evidence="9" type="ORF">DD238_005093</name>
</gene>
<evidence type="ECO:0000256" key="1">
    <source>
        <dbReference type="ARBA" id="ARBA00004651"/>
    </source>
</evidence>
<dbReference type="STRING" id="542832.A0A3M6VHM8"/>
<dbReference type="InterPro" id="IPR002293">
    <property type="entry name" value="AA/rel_permease1"/>
</dbReference>
<keyword evidence="10" id="KW-1185">Reference proteome</keyword>
<feature type="transmembrane region" description="Helical" evidence="8">
    <location>
        <begin position="354"/>
        <end position="372"/>
    </location>
</feature>
<feature type="transmembrane region" description="Helical" evidence="8">
    <location>
        <begin position="41"/>
        <end position="62"/>
    </location>
</feature>
<dbReference type="EMBL" id="QLLG01000235">
    <property type="protein sequence ID" value="RMX65663.1"/>
    <property type="molecule type" value="Genomic_DNA"/>
</dbReference>
<sequence length="487" mass="54064">MPGSHSHRQLGILSVALITYFNVSGGPWGSEPILAACGPFIGIVAVIIFPWVWCLPLSLTFAELFTAFPTDGSFCTWVGVAFGRPMGFQVGFWSWTSGVIDNAIYPCLIVDTLLALTTFEDTETDTDTNEGVAWRIFALRAVFALLFMLPTLSSIKVVGQTLLVLGVLIFLPFTVLVVYAVPLIQPANWFVIRKDRDWGRLLSSLYWNYSGFDAAGAYAGEIESPKTTYPKAMVLTVVMIAFTYIIPFIAISGADMPHYTTWDDGSYSKIAQTIGGTWLCIWVLISSVFGNLGLYVAEMAKDGFQLAGMADSGLAPPYFAQYVALLYSVLQRKECVANLFGVAVAFRRHPDTGVPRRAILVAFFIIVFMGMFDFDTILGVDNFLSALSSLVEMSAAVRMRFSHPEIERPYRVNLSDRSLVVAMILPFTLGIFIMVNELTKSWTSLTLNIVTLLFGYLVQKYIEQYPYHKYSKVVGFPLQLTDLSEEL</sequence>
<keyword evidence="5 8" id="KW-1133">Transmembrane helix</keyword>
<accession>A0A3M6VHM8</accession>
<comment type="subcellular location">
    <subcellularLocation>
        <location evidence="1">Cell membrane</location>
        <topology evidence="1">Multi-pass membrane protein</topology>
    </subcellularLocation>
</comment>
<evidence type="ECO:0000256" key="6">
    <source>
        <dbReference type="ARBA" id="ARBA00023136"/>
    </source>
</evidence>
<dbReference type="AlphaFoldDB" id="A0A3M6VHM8"/>
<evidence type="ECO:0000256" key="4">
    <source>
        <dbReference type="ARBA" id="ARBA00022692"/>
    </source>
</evidence>
<dbReference type="Gene3D" id="1.20.1740.10">
    <property type="entry name" value="Amino acid/polyamine transporter I"/>
    <property type="match status" value="1"/>
</dbReference>
<dbReference type="PANTHER" id="PTHR45826">
    <property type="entry name" value="POLYAMINE TRANSPORTER PUT1"/>
    <property type="match status" value="1"/>
</dbReference>
<feature type="transmembrane region" description="Helical" evidence="8">
    <location>
        <begin position="161"/>
        <end position="181"/>
    </location>
</feature>
<evidence type="ECO:0000256" key="2">
    <source>
        <dbReference type="ARBA" id="ARBA00022448"/>
    </source>
</evidence>
<keyword evidence="3" id="KW-1003">Cell membrane</keyword>
<name>A0A3M6VHM8_9STRA</name>
<organism evidence="9 10">
    <name type="scientific">Peronospora effusa</name>
    <dbReference type="NCBI Taxonomy" id="542832"/>
    <lineage>
        <taxon>Eukaryota</taxon>
        <taxon>Sar</taxon>
        <taxon>Stramenopiles</taxon>
        <taxon>Oomycota</taxon>
        <taxon>Peronosporomycetes</taxon>
        <taxon>Peronosporales</taxon>
        <taxon>Peronosporaceae</taxon>
        <taxon>Peronospora</taxon>
    </lineage>
</organism>
<protein>
    <recommendedName>
        <fullName evidence="11">Amino acid permease/ SLC12A domain-containing protein</fullName>
    </recommendedName>
</protein>
<dbReference type="PIRSF" id="PIRSF006060">
    <property type="entry name" value="AA_transporter"/>
    <property type="match status" value="1"/>
</dbReference>
<evidence type="ECO:0000256" key="5">
    <source>
        <dbReference type="ARBA" id="ARBA00022989"/>
    </source>
</evidence>
<feature type="transmembrane region" description="Helical" evidence="8">
    <location>
        <begin position="274"/>
        <end position="297"/>
    </location>
</feature>
<dbReference type="GO" id="GO:0015203">
    <property type="term" value="F:polyamine transmembrane transporter activity"/>
    <property type="evidence" value="ECO:0007669"/>
    <property type="project" value="UniProtKB-ARBA"/>
</dbReference>
<comment type="similarity">
    <text evidence="7">Belongs to the amino acid-polyamine-organocation (APC) superfamily. Polyamine:cation symporter (PHS) (TC 2.A.3.12) family.</text>
</comment>
<dbReference type="InterPro" id="IPR044566">
    <property type="entry name" value="RMV1-like"/>
</dbReference>
<keyword evidence="6 8" id="KW-0472">Membrane</keyword>
<evidence type="ECO:0000256" key="7">
    <source>
        <dbReference type="ARBA" id="ARBA00024041"/>
    </source>
</evidence>
<reference evidence="9 10" key="1">
    <citation type="submission" date="2018-06" db="EMBL/GenBank/DDBJ databases">
        <title>Comparative genomics of downy mildews reveals potential adaptations to biotrophy.</title>
        <authorList>
            <person name="Fletcher K."/>
            <person name="Klosterman S.J."/>
            <person name="Derevnina L."/>
            <person name="Martin F."/>
            <person name="Koike S."/>
            <person name="Reyes Chin-Wo S."/>
            <person name="Mou B."/>
            <person name="Michelmore R."/>
        </authorList>
    </citation>
    <scope>NUCLEOTIDE SEQUENCE [LARGE SCALE GENOMIC DNA]</scope>
    <source>
        <strain evidence="9 10">R14</strain>
    </source>
</reference>
<keyword evidence="2" id="KW-0813">Transport</keyword>